<evidence type="ECO:0000313" key="1">
    <source>
        <dbReference type="EMBL" id="SDZ82602.1"/>
    </source>
</evidence>
<dbReference type="Pfam" id="PF00756">
    <property type="entry name" value="Esterase"/>
    <property type="match status" value="1"/>
</dbReference>
<dbReference type="AlphaFoldDB" id="A0A1H3W8D2"/>
<dbReference type="InterPro" id="IPR029058">
    <property type="entry name" value="AB_hydrolase_fold"/>
</dbReference>
<dbReference type="Proteomes" id="UP000183469">
    <property type="component" value="Unassembled WGS sequence"/>
</dbReference>
<evidence type="ECO:0000313" key="2">
    <source>
        <dbReference type="Proteomes" id="UP000183469"/>
    </source>
</evidence>
<accession>A0A1H3W8D2</accession>
<name>A0A1H3W8D2_SELRU</name>
<dbReference type="SUPFAM" id="SSF53474">
    <property type="entry name" value="alpha/beta-Hydrolases"/>
    <property type="match status" value="1"/>
</dbReference>
<dbReference type="InterPro" id="IPR050583">
    <property type="entry name" value="Mycobacterial_A85_antigen"/>
</dbReference>
<reference evidence="1 2" key="1">
    <citation type="submission" date="2016-10" db="EMBL/GenBank/DDBJ databases">
        <authorList>
            <person name="de Groot N.N."/>
        </authorList>
    </citation>
    <scope>NUCLEOTIDE SEQUENCE [LARGE SCALE GENOMIC DNA]</scope>
    <source>
        <strain evidence="1 2">DSM 2872</strain>
    </source>
</reference>
<gene>
    <name evidence="1" type="ORF">SAMN05660648_00728</name>
</gene>
<dbReference type="PANTHER" id="PTHR48098">
    <property type="entry name" value="ENTEROCHELIN ESTERASE-RELATED"/>
    <property type="match status" value="1"/>
</dbReference>
<dbReference type="EMBL" id="FNQG01000003">
    <property type="protein sequence ID" value="SDZ82602.1"/>
    <property type="molecule type" value="Genomic_DNA"/>
</dbReference>
<sequence>MVKEHISWYSERLQRDMSIRIYGDKGTPVLVFPTQDAMSDNFENFGMIDTLSGYLNEGRIQLFCVDTVDTETWSNVWGDKGWRASRQEAYYNYIVAEVLPFIADRNGTGKLPIVTGCSLGGLHAAILFLRRPELFAGILSLSGVYDAKFFFDGWLNETLYENSPMDFLAQMPPDHPYIRQYNEKPIILCVGQGAWEDEGRRTTAIMGDIFHAKGIHGWTDFWGYDVNHDWCWWQKQILYFLPYMLGETRIGG</sequence>
<dbReference type="Gene3D" id="3.40.50.1820">
    <property type="entry name" value="alpha/beta hydrolase"/>
    <property type="match status" value="1"/>
</dbReference>
<protein>
    <submittedName>
        <fullName evidence="1">Esterase/lipase superfamily enzyme</fullName>
    </submittedName>
</protein>
<dbReference type="PANTHER" id="PTHR48098:SF3">
    <property type="entry name" value="IRON(III) ENTEROBACTIN ESTERASE"/>
    <property type="match status" value="1"/>
</dbReference>
<organism evidence="1 2">
    <name type="scientific">Selenomonas ruminantium</name>
    <dbReference type="NCBI Taxonomy" id="971"/>
    <lineage>
        <taxon>Bacteria</taxon>
        <taxon>Bacillati</taxon>
        <taxon>Bacillota</taxon>
        <taxon>Negativicutes</taxon>
        <taxon>Selenomonadales</taxon>
        <taxon>Selenomonadaceae</taxon>
        <taxon>Selenomonas</taxon>
    </lineage>
</organism>
<dbReference type="InterPro" id="IPR000801">
    <property type="entry name" value="Esterase-like"/>
</dbReference>
<dbReference type="OrthoDB" id="9775130at2"/>
<proteinExistence type="predicted"/>
<dbReference type="RefSeq" id="WP_074670996.1">
    <property type="nucleotide sequence ID" value="NZ_FNQG01000003.1"/>
</dbReference>